<evidence type="ECO:0000313" key="9">
    <source>
        <dbReference type="Proteomes" id="UP000007239"/>
    </source>
</evidence>
<dbReference type="EC" id="4.1.1.19" evidence="8"/>
<organism evidence="8 9">
    <name type="scientific">Thermoanaerobacterium xylanolyticum (strain ATCC 49914 / DSM 7097 / LX-11)</name>
    <dbReference type="NCBI Taxonomy" id="858215"/>
    <lineage>
        <taxon>Bacteria</taxon>
        <taxon>Bacillati</taxon>
        <taxon>Bacillota</taxon>
        <taxon>Clostridia</taxon>
        <taxon>Thermoanaerobacterales</taxon>
        <taxon>Thermoanaerobacteraceae</taxon>
        <taxon>Thermoanaerobacterium</taxon>
    </lineage>
</organism>
<comment type="similarity">
    <text evidence="2">Belongs to the Orn/Lys/Arg decarboxylase class-I family.</text>
</comment>
<dbReference type="InterPro" id="IPR008286">
    <property type="entry name" value="Prn/Lys/Arg_de-COase_C"/>
</dbReference>
<evidence type="ECO:0000256" key="4">
    <source>
        <dbReference type="ARBA" id="ARBA00022898"/>
    </source>
</evidence>
<dbReference type="AlphaFoldDB" id="F6BLG0"/>
<proteinExistence type="inferred from homology"/>
<keyword evidence="3" id="KW-0210">Decarboxylase</keyword>
<dbReference type="EMBL" id="CP002739">
    <property type="protein sequence ID" value="AEF16136.1"/>
    <property type="molecule type" value="Genomic_DNA"/>
</dbReference>
<dbReference type="PANTHER" id="PTHR43277">
    <property type="entry name" value="ARGININE DECARBOXYLASE"/>
    <property type="match status" value="1"/>
</dbReference>
<dbReference type="Gene3D" id="3.40.640.10">
    <property type="entry name" value="Type I PLP-dependent aspartate aminotransferase-like (Major domain)"/>
    <property type="match status" value="1"/>
</dbReference>
<dbReference type="GO" id="GO:0008792">
    <property type="term" value="F:arginine decarboxylase activity"/>
    <property type="evidence" value="ECO:0007669"/>
    <property type="project" value="UniProtKB-EC"/>
</dbReference>
<dbReference type="InterPro" id="IPR052357">
    <property type="entry name" value="Orn_Lys_Arg_decarboxylase-I"/>
</dbReference>
<name>F6BLG0_THEXL</name>
<dbReference type="SUPFAM" id="SSF53383">
    <property type="entry name" value="PLP-dependent transferases"/>
    <property type="match status" value="1"/>
</dbReference>
<accession>F6BLG0</accession>
<keyword evidence="9" id="KW-1185">Reference proteome</keyword>
<dbReference type="KEGG" id="txy:Thexy_0073"/>
<dbReference type="InterPro" id="IPR015421">
    <property type="entry name" value="PyrdxlP-dep_Trfase_major"/>
</dbReference>
<evidence type="ECO:0000259" key="7">
    <source>
        <dbReference type="Pfam" id="PF03711"/>
    </source>
</evidence>
<dbReference type="STRING" id="858215.Thexy_0073"/>
<dbReference type="Pfam" id="PF03711">
    <property type="entry name" value="OKR_DC_1_C"/>
    <property type="match status" value="1"/>
</dbReference>
<dbReference type="Proteomes" id="UP000007239">
    <property type="component" value="Chromosome"/>
</dbReference>
<gene>
    <name evidence="8" type="ordered locus">Thexy_0073</name>
</gene>
<dbReference type="eggNOG" id="COG1982">
    <property type="taxonomic scope" value="Bacteria"/>
</dbReference>
<reference evidence="8" key="1">
    <citation type="submission" date="2011-05" db="EMBL/GenBank/DDBJ databases">
        <title>Complete sequence of Thermoanaerobacterium xylanolyticum LX-11.</title>
        <authorList>
            <consortium name="US DOE Joint Genome Institute"/>
            <person name="Lucas S."/>
            <person name="Han J."/>
            <person name="Lapidus A."/>
            <person name="Cheng J.-F."/>
            <person name="Goodwin L."/>
            <person name="Pitluck S."/>
            <person name="Peters L."/>
            <person name="Mikhailova N."/>
            <person name="Lu M."/>
            <person name="Han C."/>
            <person name="Tapia R."/>
            <person name="Land M."/>
            <person name="Hauser L."/>
            <person name="Kyrpides N."/>
            <person name="Ivanova N."/>
            <person name="Pagani I."/>
            <person name="Hemme C."/>
            <person name="Woyke T."/>
        </authorList>
    </citation>
    <scope>NUCLEOTIDE SEQUENCE</scope>
    <source>
        <strain evidence="8">LX-11</strain>
    </source>
</reference>
<evidence type="ECO:0000256" key="2">
    <source>
        <dbReference type="ARBA" id="ARBA00010671"/>
    </source>
</evidence>
<sequence>MTAPLYEALIKYVEDGTMPYHMPGHKEGKIISRKYIENIAKIDVTEVPGTDNLHDPHGPILEAERLAAKAFGAKSSFFLVNGTTCGIYAAMSSVLNDGDMVVVQRNSHRSVYNGLILTGAIPIYIEPLMDDEDAIAMGISIDELEKLLIKHKNVKAVVITYPNYYGFCVDINKVVDLVHKYDKVLIVDEAHGAHFAFSDRLPLSASKAGADIVIESVHKTLPAFTQSSILHVNTDRIDIDRLRFYLSLYQSTSPSYILMTSIDLARDFMEREGKALLDKCLDLSIQARRLINEIDGVRCIGDDVIGKYGIYDYDATKLTINVSGLGISGSVAESILREKFNIQMEMSDYRNILAIMTVADDEASFDKLIESVKGLSEYKRNEKLSYFDGNGCPEIPEMAMKPKDAVNKEYRYVSMDDAVGMVSLDYVIPYPPGVPLLCPGELIKKDMVQYIKLLYNIGIKVIGIDNLKIRVCK</sequence>
<evidence type="ECO:0000313" key="8">
    <source>
        <dbReference type="EMBL" id="AEF16136.1"/>
    </source>
</evidence>
<evidence type="ECO:0000259" key="6">
    <source>
        <dbReference type="Pfam" id="PF01276"/>
    </source>
</evidence>
<feature type="domain" description="Orn/Lys/Arg decarboxylase C-terminal" evidence="7">
    <location>
        <begin position="378"/>
        <end position="459"/>
    </location>
</feature>
<evidence type="ECO:0000256" key="1">
    <source>
        <dbReference type="ARBA" id="ARBA00001933"/>
    </source>
</evidence>
<protein>
    <submittedName>
        <fullName evidence="8">Arginine decarboxylase</fullName>
        <ecNumber evidence="8">4.1.1.19</ecNumber>
    </submittedName>
</protein>
<dbReference type="InterPro" id="IPR000310">
    <property type="entry name" value="Orn/Lys/Arg_deCO2ase_major_dom"/>
</dbReference>
<feature type="domain" description="Orn/Lys/Arg decarboxylases family 1 pyridoxal-P attachment site" evidence="6">
    <location>
        <begin position="4"/>
        <end position="362"/>
    </location>
</feature>
<dbReference type="InterPro" id="IPR036633">
    <property type="entry name" value="Prn/Lys/Arg_de-COase_C_sf"/>
</dbReference>
<dbReference type="CDD" id="cd00615">
    <property type="entry name" value="Orn_deC_like"/>
    <property type="match status" value="1"/>
</dbReference>
<keyword evidence="4" id="KW-0663">Pyridoxal phosphate</keyword>
<evidence type="ECO:0000256" key="3">
    <source>
        <dbReference type="ARBA" id="ARBA00022793"/>
    </source>
</evidence>
<comment type="cofactor">
    <cofactor evidence="1">
        <name>pyridoxal 5'-phosphate</name>
        <dbReference type="ChEBI" id="CHEBI:597326"/>
    </cofactor>
</comment>
<dbReference type="InterPro" id="IPR015424">
    <property type="entry name" value="PyrdxlP-dep_Trfase"/>
</dbReference>
<dbReference type="PANTHER" id="PTHR43277:SF4">
    <property type="entry name" value="ARGININE DECARBOXYLASE"/>
    <property type="match status" value="1"/>
</dbReference>
<dbReference type="RefSeq" id="WP_013786898.1">
    <property type="nucleotide sequence ID" value="NC_015555.1"/>
</dbReference>
<keyword evidence="5 8" id="KW-0456">Lyase</keyword>
<dbReference type="Gene3D" id="3.90.100.10">
    <property type="entry name" value="Orn/Lys/Arg decarboxylase, C-terminal domain"/>
    <property type="match status" value="1"/>
</dbReference>
<evidence type="ECO:0000256" key="5">
    <source>
        <dbReference type="ARBA" id="ARBA00023239"/>
    </source>
</evidence>
<dbReference type="HOGENOM" id="CLU_025925_2_1_9"/>
<dbReference type="Pfam" id="PF01276">
    <property type="entry name" value="OKR_DC_1"/>
    <property type="match status" value="1"/>
</dbReference>
<dbReference type="SUPFAM" id="SSF55904">
    <property type="entry name" value="Ornithine decarboxylase C-terminal domain"/>
    <property type="match status" value="1"/>
</dbReference>